<proteinExistence type="predicted"/>
<keyword evidence="1" id="KW-0732">Signal</keyword>
<sequence length="199" mass="21932">MAHMLLLGSLQVILGCKQSVSQLRARSPSAGGWGSSYKHWINLPWNCFPLYPGVAGFAGEPLDSPSQHYLVANAAAVGRLLENGDRAYRAGGVNPHFYYTNHSSAEEFEASDFAEFEDTAGFAVMWVNHCLTFCPLEDFGATILPEPVLPVNKSDLQIPFAAWQKLYQSCLKKEEEGVAAKCEYFRCKVHDGIVGVNKE</sequence>
<feature type="signal peptide" evidence="1">
    <location>
        <begin position="1"/>
        <end position="15"/>
    </location>
</feature>
<keyword evidence="4" id="KW-1185">Reference proteome</keyword>
<dbReference type="Proteomes" id="UP001497516">
    <property type="component" value="Chromosome 5"/>
</dbReference>
<reference evidence="2 4" key="1">
    <citation type="submission" date="2024-04" db="EMBL/GenBank/DDBJ databases">
        <authorList>
            <person name="Fracassetti M."/>
        </authorList>
    </citation>
    <scope>NUCLEOTIDE SEQUENCE [LARGE SCALE GENOMIC DNA]</scope>
</reference>
<gene>
    <name evidence="2" type="ORF">LTRI10_LOCUS30579</name>
    <name evidence="3" type="ORF">LTRI10_LOCUS30582</name>
</gene>
<evidence type="ECO:0000313" key="4">
    <source>
        <dbReference type="Proteomes" id="UP001497516"/>
    </source>
</evidence>
<organism evidence="2 4">
    <name type="scientific">Linum trigynum</name>
    <dbReference type="NCBI Taxonomy" id="586398"/>
    <lineage>
        <taxon>Eukaryota</taxon>
        <taxon>Viridiplantae</taxon>
        <taxon>Streptophyta</taxon>
        <taxon>Embryophyta</taxon>
        <taxon>Tracheophyta</taxon>
        <taxon>Spermatophyta</taxon>
        <taxon>Magnoliopsida</taxon>
        <taxon>eudicotyledons</taxon>
        <taxon>Gunneridae</taxon>
        <taxon>Pentapetalae</taxon>
        <taxon>rosids</taxon>
        <taxon>fabids</taxon>
        <taxon>Malpighiales</taxon>
        <taxon>Linaceae</taxon>
        <taxon>Linum</taxon>
    </lineage>
</organism>
<evidence type="ECO:0000313" key="3">
    <source>
        <dbReference type="EMBL" id="CAL1389747.1"/>
    </source>
</evidence>
<name>A0AAV2EV75_9ROSI</name>
<dbReference type="AlphaFoldDB" id="A0AAV2EV75"/>
<protein>
    <submittedName>
        <fullName evidence="2">Uncharacterized protein</fullName>
    </submittedName>
</protein>
<dbReference type="EMBL" id="OZ034818">
    <property type="protein sequence ID" value="CAL1389744.1"/>
    <property type="molecule type" value="Genomic_DNA"/>
</dbReference>
<evidence type="ECO:0000313" key="2">
    <source>
        <dbReference type="EMBL" id="CAL1389744.1"/>
    </source>
</evidence>
<accession>A0AAV2EV75</accession>
<feature type="chain" id="PRO_5044714319" evidence="1">
    <location>
        <begin position="16"/>
        <end position="199"/>
    </location>
</feature>
<evidence type="ECO:0000256" key="1">
    <source>
        <dbReference type="SAM" id="SignalP"/>
    </source>
</evidence>
<dbReference type="EMBL" id="OZ034818">
    <property type="protein sequence ID" value="CAL1389747.1"/>
    <property type="molecule type" value="Genomic_DNA"/>
</dbReference>